<evidence type="ECO:0000313" key="1">
    <source>
        <dbReference type="EMBL" id="KAI8034918.1"/>
    </source>
</evidence>
<comment type="caution">
    <text evidence="1">The sequence shown here is derived from an EMBL/GenBank/DDBJ whole genome shotgun (WGS) entry which is preliminary data.</text>
</comment>
<name>A0A9P9YDQ2_9MUSC</name>
<gene>
    <name evidence="1" type="ORF">M5D96_012265</name>
</gene>
<dbReference type="Proteomes" id="UP001059596">
    <property type="component" value="Unassembled WGS sequence"/>
</dbReference>
<evidence type="ECO:0000313" key="2">
    <source>
        <dbReference type="Proteomes" id="UP001059596"/>
    </source>
</evidence>
<dbReference type="EMBL" id="JAMKOV010000053">
    <property type="protein sequence ID" value="KAI8034918.1"/>
    <property type="molecule type" value="Genomic_DNA"/>
</dbReference>
<proteinExistence type="predicted"/>
<dbReference type="AlphaFoldDB" id="A0A9P9YDQ2"/>
<accession>A0A9P9YDQ2</accession>
<keyword evidence="2" id="KW-1185">Reference proteome</keyword>
<protein>
    <submittedName>
        <fullName evidence="1">Uncharacterized protein</fullName>
    </submittedName>
</protein>
<sequence>MLKQKRRQQTQHYYFITECRSPARSGKAPLLAHSLSLRQTRKKNQTVPDSIRNGNVIIAL</sequence>
<reference evidence="1" key="1">
    <citation type="journal article" date="2023" name="Genome Biol. Evol.">
        <title>Long-read-based Genome Assembly of Drosophila gunungcola Reveals Fewer Chemosensory Genes in Flower-breeding Species.</title>
        <authorList>
            <person name="Negi A."/>
            <person name="Liao B.Y."/>
            <person name="Yeh S.D."/>
        </authorList>
    </citation>
    <scope>NUCLEOTIDE SEQUENCE</scope>
    <source>
        <strain evidence="1">Sukarami</strain>
    </source>
</reference>
<organism evidence="1 2">
    <name type="scientific">Drosophila gunungcola</name>
    <name type="common">fruit fly</name>
    <dbReference type="NCBI Taxonomy" id="103775"/>
    <lineage>
        <taxon>Eukaryota</taxon>
        <taxon>Metazoa</taxon>
        <taxon>Ecdysozoa</taxon>
        <taxon>Arthropoda</taxon>
        <taxon>Hexapoda</taxon>
        <taxon>Insecta</taxon>
        <taxon>Pterygota</taxon>
        <taxon>Neoptera</taxon>
        <taxon>Endopterygota</taxon>
        <taxon>Diptera</taxon>
        <taxon>Brachycera</taxon>
        <taxon>Muscomorpha</taxon>
        <taxon>Ephydroidea</taxon>
        <taxon>Drosophilidae</taxon>
        <taxon>Drosophila</taxon>
        <taxon>Sophophora</taxon>
    </lineage>
</organism>